<evidence type="ECO:0008006" key="8">
    <source>
        <dbReference type="Google" id="ProtNLM"/>
    </source>
</evidence>
<evidence type="ECO:0000313" key="7">
    <source>
        <dbReference type="Proteomes" id="UP000051295"/>
    </source>
</evidence>
<dbReference type="Proteomes" id="UP000051295">
    <property type="component" value="Unassembled WGS sequence"/>
</dbReference>
<protein>
    <recommendedName>
        <fullName evidence="8">Aminotransferase</fullName>
    </recommendedName>
</protein>
<dbReference type="InterPro" id="IPR000653">
    <property type="entry name" value="DegT/StrS_aminotransferase"/>
</dbReference>
<dbReference type="AlphaFoldDB" id="A0A0T5NQ52"/>
<comment type="similarity">
    <text evidence="2 5">Belongs to the DegT/DnrJ/EryC1 family.</text>
</comment>
<proteinExistence type="inferred from homology"/>
<dbReference type="STRING" id="1641875.XM53_18900"/>
<evidence type="ECO:0000256" key="1">
    <source>
        <dbReference type="ARBA" id="ARBA00022898"/>
    </source>
</evidence>
<dbReference type="PATRIC" id="fig|1641875.4.peg.2310"/>
<evidence type="ECO:0000256" key="2">
    <source>
        <dbReference type="ARBA" id="ARBA00037999"/>
    </source>
</evidence>
<evidence type="ECO:0000256" key="3">
    <source>
        <dbReference type="PIRSR" id="PIRSR000390-1"/>
    </source>
</evidence>
<dbReference type="SUPFAM" id="SSF53383">
    <property type="entry name" value="PLP-dependent transferases"/>
    <property type="match status" value="1"/>
</dbReference>
<dbReference type="Gene3D" id="3.40.640.10">
    <property type="entry name" value="Type I PLP-dependent aspartate aminotransferase-like (Major domain)"/>
    <property type="match status" value="1"/>
</dbReference>
<organism evidence="6 7">
    <name type="scientific">Roseovarius atlanticus</name>
    <dbReference type="NCBI Taxonomy" id="1641875"/>
    <lineage>
        <taxon>Bacteria</taxon>
        <taxon>Pseudomonadati</taxon>
        <taxon>Pseudomonadota</taxon>
        <taxon>Alphaproteobacteria</taxon>
        <taxon>Rhodobacterales</taxon>
        <taxon>Roseobacteraceae</taxon>
        <taxon>Roseovarius</taxon>
    </lineage>
</organism>
<dbReference type="RefSeq" id="WP_057796194.1">
    <property type="nucleotide sequence ID" value="NZ_LAXJ01000026.1"/>
</dbReference>
<dbReference type="GO" id="GO:0000271">
    <property type="term" value="P:polysaccharide biosynthetic process"/>
    <property type="evidence" value="ECO:0007669"/>
    <property type="project" value="TreeGrafter"/>
</dbReference>
<keyword evidence="1 4" id="KW-0663">Pyridoxal phosphate</keyword>
<dbReference type="InterPro" id="IPR015424">
    <property type="entry name" value="PyrdxlP-dep_Trfase"/>
</dbReference>
<dbReference type="InterPro" id="IPR015421">
    <property type="entry name" value="PyrdxlP-dep_Trfase_major"/>
</dbReference>
<dbReference type="CDD" id="cd00616">
    <property type="entry name" value="AHBA_syn"/>
    <property type="match status" value="1"/>
</dbReference>
<evidence type="ECO:0000256" key="5">
    <source>
        <dbReference type="RuleBase" id="RU004508"/>
    </source>
</evidence>
<dbReference type="OrthoDB" id="9768668at2"/>
<feature type="modified residue" description="N6-(pyridoxal phosphate)lysine" evidence="4">
    <location>
        <position position="186"/>
    </location>
</feature>
<evidence type="ECO:0000256" key="4">
    <source>
        <dbReference type="PIRSR" id="PIRSR000390-2"/>
    </source>
</evidence>
<evidence type="ECO:0000313" key="6">
    <source>
        <dbReference type="EMBL" id="KRS10814.1"/>
    </source>
</evidence>
<feature type="active site" description="Proton acceptor" evidence="3">
    <location>
        <position position="186"/>
    </location>
</feature>
<name>A0A0T5NQ52_9RHOB</name>
<dbReference type="GO" id="GO:0030170">
    <property type="term" value="F:pyridoxal phosphate binding"/>
    <property type="evidence" value="ECO:0007669"/>
    <property type="project" value="TreeGrafter"/>
</dbReference>
<dbReference type="EMBL" id="LAXJ01000026">
    <property type="protein sequence ID" value="KRS10814.1"/>
    <property type="molecule type" value="Genomic_DNA"/>
</dbReference>
<reference evidence="6 7" key="1">
    <citation type="submission" date="2015-04" db="EMBL/GenBank/DDBJ databases">
        <title>The draft genome sequence of Roseovarius sp.R12b.</title>
        <authorList>
            <person name="Li G."/>
            <person name="Lai Q."/>
            <person name="Shao Z."/>
            <person name="Yan P."/>
        </authorList>
    </citation>
    <scope>NUCLEOTIDE SEQUENCE [LARGE SCALE GENOMIC DNA]</scope>
    <source>
        <strain evidence="6 7">R12B</strain>
    </source>
</reference>
<gene>
    <name evidence="6" type="ORF">XM53_18900</name>
</gene>
<sequence>MAQPNGVYITRPALPPLDEVIVHLERIWETHKLTNNGPMAQALEAQLCDSLGLTHLSLTSNCTLGLIATLRALDIRGEVITTPFSFVATSNAIVMAGATPVFADIDPISLNLSPRTVAESITECTSAIVAVHSYGHPCDIEGLQAIADEHGIPLIFDAAHCFGARLHDRSLLDFGTCSVVSFHATKVFNTFEGGAVITRDPEIKNTVDRLINHGIDDEFNTPDIGLNAKMSEFHAAIGLAQLPYVADDIARRGALVARYLEALKEIQGLCPVRPMPEHLVPNNYMFPIVVDAAYPLSRDELFERLKREGIFARMYFFPLISDLPSFRDMPSAARDMLPVAVHTANRILCLPLFPDLETKAQDRIIDLLRAP</sequence>
<comment type="caution">
    <text evidence="6">The sequence shown here is derived from an EMBL/GenBank/DDBJ whole genome shotgun (WGS) entry which is preliminary data.</text>
</comment>
<dbReference type="PIRSF" id="PIRSF000390">
    <property type="entry name" value="PLP_StrS"/>
    <property type="match status" value="1"/>
</dbReference>
<accession>A0A0T5NQ52</accession>
<dbReference type="GO" id="GO:0008483">
    <property type="term" value="F:transaminase activity"/>
    <property type="evidence" value="ECO:0007669"/>
    <property type="project" value="TreeGrafter"/>
</dbReference>
<dbReference type="Pfam" id="PF01041">
    <property type="entry name" value="DegT_DnrJ_EryC1"/>
    <property type="match status" value="1"/>
</dbReference>
<dbReference type="PANTHER" id="PTHR30244">
    <property type="entry name" value="TRANSAMINASE"/>
    <property type="match status" value="1"/>
</dbReference>
<dbReference type="PANTHER" id="PTHR30244:SF9">
    <property type="entry name" value="PROTEIN RV3402C"/>
    <property type="match status" value="1"/>
</dbReference>
<keyword evidence="7" id="KW-1185">Reference proteome</keyword>